<evidence type="ECO:0000313" key="2">
    <source>
        <dbReference type="Proteomes" id="UP000015453"/>
    </source>
</evidence>
<comment type="caution">
    <text evidence="1">The sequence shown here is derived from an EMBL/GenBank/DDBJ whole genome shotgun (WGS) entry which is preliminary data.</text>
</comment>
<proteinExistence type="predicted"/>
<dbReference type="PANTHER" id="PTHR35768:SF1">
    <property type="entry name" value="PROTEIN MULTIPOLAR SPINDLE 1"/>
    <property type="match status" value="1"/>
</dbReference>
<name>S8D999_9LAMI</name>
<dbReference type="InterPro" id="IPR037500">
    <property type="entry name" value="Msp1"/>
</dbReference>
<dbReference type="GO" id="GO:0007059">
    <property type="term" value="P:chromosome segregation"/>
    <property type="evidence" value="ECO:0007669"/>
    <property type="project" value="TreeGrafter"/>
</dbReference>
<dbReference type="GO" id="GO:0000212">
    <property type="term" value="P:meiotic spindle organization"/>
    <property type="evidence" value="ECO:0007669"/>
    <property type="project" value="InterPro"/>
</dbReference>
<dbReference type="GO" id="GO:0007140">
    <property type="term" value="P:male meiotic nuclear division"/>
    <property type="evidence" value="ECO:0007669"/>
    <property type="project" value="TreeGrafter"/>
</dbReference>
<dbReference type="GO" id="GO:0042138">
    <property type="term" value="P:meiotic DNA double-strand break formation"/>
    <property type="evidence" value="ECO:0007669"/>
    <property type="project" value="InterPro"/>
</dbReference>
<accession>S8D999</accession>
<keyword evidence="2" id="KW-1185">Reference proteome</keyword>
<gene>
    <name evidence="1" type="ORF">M569_00736</name>
</gene>
<reference evidence="1 2" key="1">
    <citation type="journal article" date="2013" name="BMC Genomics">
        <title>The miniature genome of a carnivorous plant Genlisea aurea contains a low number of genes and short non-coding sequences.</title>
        <authorList>
            <person name="Leushkin E.V."/>
            <person name="Sutormin R.A."/>
            <person name="Nabieva E.R."/>
            <person name="Penin A.A."/>
            <person name="Kondrashov A.S."/>
            <person name="Logacheva M.D."/>
        </authorList>
    </citation>
    <scope>NUCLEOTIDE SEQUENCE [LARGE SCALE GENOMIC DNA]</scope>
</reference>
<dbReference type="EMBL" id="AUSU01000211">
    <property type="protein sequence ID" value="EPS74036.1"/>
    <property type="molecule type" value="Genomic_DNA"/>
</dbReference>
<dbReference type="AlphaFoldDB" id="S8D999"/>
<evidence type="ECO:0000313" key="1">
    <source>
        <dbReference type="EMBL" id="EPS74036.1"/>
    </source>
</evidence>
<dbReference type="PANTHER" id="PTHR35768">
    <property type="entry name" value="PROTEIN MULTIPOLAR SPINDLE 1"/>
    <property type="match status" value="1"/>
</dbReference>
<protein>
    <submittedName>
        <fullName evidence="1">Uncharacterized protein</fullName>
    </submittedName>
</protein>
<sequence>MRPKKFKNLTNIERARAERRQRQNKNQRFSILARGGSNSALIRPQLSCAKIIILINVDGAPEFTFSSLIEKGNSVFGKTTPSVEMVVSGTPAEDNLDAQMKLALALAIVESKRLRKLPDSSEDELELLRSSVDFLVDLCEQSSTLKQEKGNFKSMSHQAADFILATLKALPLDRMRSEATESIVGSLIMRLMRSMCNGTQGHEVLPCPNTFQLCVQHLMRNLGSNPVIGQCIILSASHGISMTAESLVSLDPFDCRFSKSHQCLFLMVQLMEFVISDYLLSWPTNTQFDSTRKSLEALENMNTVYALYMDQVVGELTRNLSQPPFLQGMCFITKLSLL</sequence>
<dbReference type="Proteomes" id="UP000015453">
    <property type="component" value="Unassembled WGS sequence"/>
</dbReference>
<dbReference type="OrthoDB" id="1913471at2759"/>
<organism evidence="1 2">
    <name type="scientific">Genlisea aurea</name>
    <dbReference type="NCBI Taxonomy" id="192259"/>
    <lineage>
        <taxon>Eukaryota</taxon>
        <taxon>Viridiplantae</taxon>
        <taxon>Streptophyta</taxon>
        <taxon>Embryophyta</taxon>
        <taxon>Tracheophyta</taxon>
        <taxon>Spermatophyta</taxon>
        <taxon>Magnoliopsida</taxon>
        <taxon>eudicotyledons</taxon>
        <taxon>Gunneridae</taxon>
        <taxon>Pentapetalae</taxon>
        <taxon>asterids</taxon>
        <taxon>lamiids</taxon>
        <taxon>Lamiales</taxon>
        <taxon>Lentibulariaceae</taxon>
        <taxon>Genlisea</taxon>
    </lineage>
</organism>